<name>A0AA49GC51_9BACT</name>
<dbReference type="InterPro" id="IPR018736">
    <property type="entry name" value="DUF2279_periplasmic_lipo"/>
</dbReference>
<dbReference type="KEGG" id="marp:QYS47_00555"/>
<evidence type="ECO:0000313" key="2">
    <source>
        <dbReference type="EMBL" id="WKK80941.1"/>
    </source>
</evidence>
<reference evidence="2" key="1">
    <citation type="submission" date="2023-08" db="EMBL/GenBank/DDBJ databases">
        <title>Comparative genomics and taxonomic characterization of three novel marine species of genus Marivirga.</title>
        <authorList>
            <person name="Muhammad N."/>
            <person name="Kim S.-G."/>
        </authorList>
    </citation>
    <scope>NUCLEOTIDE SEQUENCE</scope>
    <source>
        <strain evidence="2">BKB1-2</strain>
    </source>
</reference>
<feature type="signal peptide" evidence="1">
    <location>
        <begin position="1"/>
        <end position="20"/>
    </location>
</feature>
<sequence length="299" mass="34438">MRKLFIVLALGLILAHPIYAQKDTTTFNKKRFRISVGLTATAYTAGVLYLSEVWYRDHERVPLHWYNDNAGWQQMDKAAHAYIAYHQSRAGYEMLKWSGVNQNTAIFLGGSLGFIFQLPIEIFDGIYEGYGFSWGDVYANTAGSLLFMLQQKFADEQIIKMKFSYYPTPYSKVNPRILGENALESLFTDYNAQTYWLSIGLNKLIPDEIIPNWLNIAVGYSGGGMLSDFENPRWIGGKRIAEYARYRQFLLSPDIDYTQFKTNSKFLNGLFEALNLTKFPAPAIEYNTEYGWVLHFIYL</sequence>
<dbReference type="RefSeq" id="WP_302125804.1">
    <property type="nucleotide sequence ID" value="NZ_CP129968.2"/>
</dbReference>
<gene>
    <name evidence="2" type="ORF">QYS47_00555</name>
</gene>
<proteinExistence type="predicted"/>
<evidence type="ECO:0000256" key="1">
    <source>
        <dbReference type="SAM" id="SignalP"/>
    </source>
</evidence>
<dbReference type="Proteomes" id="UP001232019">
    <property type="component" value="Chromosome"/>
</dbReference>
<dbReference type="AlphaFoldDB" id="A0AA49GC51"/>
<dbReference type="Pfam" id="PF10043">
    <property type="entry name" value="DUF2279"/>
    <property type="match status" value="1"/>
</dbReference>
<organism evidence="2">
    <name type="scientific">Marivirga arenosa</name>
    <dbReference type="NCBI Taxonomy" id="3059076"/>
    <lineage>
        <taxon>Bacteria</taxon>
        <taxon>Pseudomonadati</taxon>
        <taxon>Bacteroidota</taxon>
        <taxon>Cytophagia</taxon>
        <taxon>Cytophagales</taxon>
        <taxon>Marivirgaceae</taxon>
        <taxon>Marivirga</taxon>
    </lineage>
</organism>
<feature type="chain" id="PRO_5041289657" evidence="1">
    <location>
        <begin position="21"/>
        <end position="299"/>
    </location>
</feature>
<accession>A0AA49GC51</accession>
<protein>
    <submittedName>
        <fullName evidence="2">DUF2279 domain-containing protein</fullName>
    </submittedName>
</protein>
<dbReference type="EMBL" id="CP129968">
    <property type="protein sequence ID" value="WKK80941.1"/>
    <property type="molecule type" value="Genomic_DNA"/>
</dbReference>
<keyword evidence="1" id="KW-0732">Signal</keyword>